<dbReference type="InterPro" id="IPR021327">
    <property type="entry name" value="DUF2934"/>
</dbReference>
<protein>
    <recommendedName>
        <fullName evidence="3">DUF2934 domain-containing protein</fullName>
    </recommendedName>
</protein>
<evidence type="ECO:0008006" key="3">
    <source>
        <dbReference type="Google" id="ProtNLM"/>
    </source>
</evidence>
<evidence type="ECO:0000313" key="1">
    <source>
        <dbReference type="EMBL" id="SAL89006.1"/>
    </source>
</evidence>
<proteinExistence type="predicted"/>
<name>A0A158L6L8_9BURK</name>
<accession>A0A158L6L8</accession>
<comment type="caution">
    <text evidence="1">The sequence shown here is derived from an EMBL/GenBank/DDBJ whole genome shotgun (WGS) entry which is preliminary data.</text>
</comment>
<organism evidence="1 2">
    <name type="scientific">Caballeronia choica</name>
    <dbReference type="NCBI Taxonomy" id="326476"/>
    <lineage>
        <taxon>Bacteria</taxon>
        <taxon>Pseudomonadati</taxon>
        <taxon>Pseudomonadota</taxon>
        <taxon>Betaproteobacteria</taxon>
        <taxon>Burkholderiales</taxon>
        <taxon>Burkholderiaceae</taxon>
        <taxon>Caballeronia</taxon>
    </lineage>
</organism>
<dbReference type="Pfam" id="PF11154">
    <property type="entry name" value="DUF2934"/>
    <property type="match status" value="1"/>
</dbReference>
<reference evidence="1" key="1">
    <citation type="submission" date="2016-01" db="EMBL/GenBank/DDBJ databases">
        <authorList>
            <person name="Peeters C."/>
        </authorList>
    </citation>
    <scope>NUCLEOTIDE SEQUENCE [LARGE SCALE GENOMIC DNA]</scope>
    <source>
        <strain evidence="1">LMG 22940</strain>
    </source>
</reference>
<dbReference type="Proteomes" id="UP000054770">
    <property type="component" value="Unassembled WGS sequence"/>
</dbReference>
<dbReference type="EMBL" id="FCON02000638">
    <property type="protein sequence ID" value="SAL89006.1"/>
    <property type="molecule type" value="Genomic_DNA"/>
</dbReference>
<keyword evidence="2" id="KW-1185">Reference proteome</keyword>
<gene>
    <name evidence="1" type="ORF">AWB68_08966</name>
</gene>
<evidence type="ECO:0000313" key="2">
    <source>
        <dbReference type="Proteomes" id="UP000054770"/>
    </source>
</evidence>
<dbReference type="RefSeq" id="WP_235028912.1">
    <property type="nucleotide sequence ID" value="NZ_FCON02000638.1"/>
</dbReference>
<sequence length="49" mass="6095">MEERIRKRAYELWQQDGSMEGCADEYWRQARQIVEREMLEEKPKLPPQR</sequence>
<dbReference type="AlphaFoldDB" id="A0A158L6L8"/>